<accession>A0A1G9UDN0</accession>
<proteinExistence type="predicted"/>
<evidence type="ECO:0000313" key="2">
    <source>
        <dbReference type="Proteomes" id="UP000199370"/>
    </source>
</evidence>
<reference evidence="1 2" key="1">
    <citation type="submission" date="2016-10" db="EMBL/GenBank/DDBJ databases">
        <authorList>
            <person name="de Groot N.N."/>
        </authorList>
    </citation>
    <scope>NUCLEOTIDE SEQUENCE [LARGE SCALE GENOMIC DNA]</scope>
    <source>
        <strain evidence="2">EB21,IBRC-M 10013,KCTC 4048</strain>
    </source>
</reference>
<organism evidence="1 2">
    <name type="scientific">Haloarchaeobius iranensis</name>
    <dbReference type="NCBI Taxonomy" id="996166"/>
    <lineage>
        <taxon>Archaea</taxon>
        <taxon>Methanobacteriati</taxon>
        <taxon>Methanobacteriota</taxon>
        <taxon>Stenosarchaea group</taxon>
        <taxon>Halobacteria</taxon>
        <taxon>Halobacteriales</taxon>
        <taxon>Halorubellaceae</taxon>
        <taxon>Haloarchaeobius</taxon>
    </lineage>
</organism>
<gene>
    <name evidence="1" type="ORF">SAMN05192554_10475</name>
</gene>
<protein>
    <submittedName>
        <fullName evidence="1">Uncharacterized protein</fullName>
    </submittedName>
</protein>
<dbReference type="OrthoDB" id="270566at2157"/>
<dbReference type="RefSeq" id="WP_089731853.1">
    <property type="nucleotide sequence ID" value="NZ_FNIA01000004.1"/>
</dbReference>
<keyword evidence="2" id="KW-1185">Reference proteome</keyword>
<dbReference type="EMBL" id="FNIA01000004">
    <property type="protein sequence ID" value="SDM58028.1"/>
    <property type="molecule type" value="Genomic_DNA"/>
</dbReference>
<name>A0A1G9UDN0_9EURY</name>
<sequence length="134" mass="14022">MPESLDAEEGRIELSVAGETVAWTLPPAVLASLRRAPPSFELLAFDVEPSDSRGSATFTATVENTAEVDGAFRATLNQSGPGYAPLATLDVPVGAGESVTVERTESLSGGTGGECRFTFDWPGGTEARVVDFEE</sequence>
<dbReference type="AlphaFoldDB" id="A0A1G9UDN0"/>
<evidence type="ECO:0000313" key="1">
    <source>
        <dbReference type="EMBL" id="SDM58028.1"/>
    </source>
</evidence>
<dbReference type="Proteomes" id="UP000199370">
    <property type="component" value="Unassembled WGS sequence"/>
</dbReference>